<evidence type="ECO:0000313" key="4">
    <source>
        <dbReference type="EMBL" id="PAU81128.1"/>
    </source>
</evidence>
<dbReference type="Pfam" id="PF13250">
    <property type="entry name" value="SNIPE"/>
    <property type="match status" value="1"/>
</dbReference>
<dbReference type="EMBL" id="NSKD01000002">
    <property type="protein sequence ID" value="PAU81128.1"/>
    <property type="molecule type" value="Genomic_DNA"/>
</dbReference>
<evidence type="ECO:0000313" key="5">
    <source>
        <dbReference type="Proteomes" id="UP000218896"/>
    </source>
</evidence>
<feature type="coiled-coil region" evidence="1">
    <location>
        <begin position="41"/>
        <end position="75"/>
    </location>
</feature>
<dbReference type="Proteomes" id="UP000218896">
    <property type="component" value="Unassembled WGS sequence"/>
</dbReference>
<dbReference type="InterPro" id="IPR018306">
    <property type="entry name" value="Phage_T5_Orf172_DNA-bd"/>
</dbReference>
<organism evidence="4 5">
    <name type="scientific">Halovibrio salipaludis</name>
    <dbReference type="NCBI Taxonomy" id="2032626"/>
    <lineage>
        <taxon>Bacteria</taxon>
        <taxon>Pseudomonadati</taxon>
        <taxon>Pseudomonadota</taxon>
        <taxon>Gammaproteobacteria</taxon>
        <taxon>Oceanospirillales</taxon>
        <taxon>Halomonadaceae</taxon>
        <taxon>Halovibrio</taxon>
    </lineage>
</organism>
<dbReference type="Pfam" id="PF13455">
    <property type="entry name" value="MUG113"/>
    <property type="match status" value="1"/>
</dbReference>
<keyword evidence="1" id="KW-0175">Coiled coil</keyword>
<dbReference type="AlphaFoldDB" id="A0A2A2F885"/>
<evidence type="ECO:0000259" key="3">
    <source>
        <dbReference type="SMART" id="SM00974"/>
    </source>
</evidence>
<dbReference type="RefSeq" id="WP_095616854.1">
    <property type="nucleotide sequence ID" value="NZ_NSKD01000002.1"/>
</dbReference>
<dbReference type="InterPro" id="IPR025280">
    <property type="entry name" value="SNIPE"/>
</dbReference>
<dbReference type="SMART" id="SM00974">
    <property type="entry name" value="T5orf172"/>
    <property type="match status" value="1"/>
</dbReference>
<feature type="domain" description="Bacteriophage T5 Orf172 DNA-binding" evidence="3">
    <location>
        <begin position="321"/>
        <end position="404"/>
    </location>
</feature>
<feature type="signal peptide" evidence="2">
    <location>
        <begin position="1"/>
        <end position="20"/>
    </location>
</feature>
<dbReference type="OrthoDB" id="9811665at2"/>
<keyword evidence="5" id="KW-1185">Reference proteome</keyword>
<reference evidence="4 5" key="1">
    <citation type="submission" date="2017-08" db="EMBL/GenBank/DDBJ databases">
        <title>Halovibrio sewagensis sp. nov., isolated from wastewater of high salinity.</title>
        <authorList>
            <person name="Dong X."/>
            <person name="Zhang G."/>
        </authorList>
    </citation>
    <scope>NUCLEOTIDE SEQUENCE [LARGE SCALE GENOMIC DNA]</scope>
    <source>
        <strain evidence="4 5">YL5-2</strain>
    </source>
</reference>
<sequence>MSTFHLALAAACLSALLALATTAAVILFRRYRALSFRFSDILDADKELERVRETKAQEEATIAQLRESYEEKRAIYSDLVATVAIYDEEVELAEWGFYKPHFDYGTSEQFKEAIKQVKETQKKMISDKSAVECNTEWRVGDSKAEGRKMTNRSIKLTARAFNNECDAAISNTRWNNAVAMEKRIRKAYETINKLNQPQDIHINPGYLNLKLKELRLTHEHREKKQQEKEELRELRRQEREEKKLREEMDRAIKDEEKYNKLLEKARKQADQASGEQLTKLQGKIEELSNELAEAHEKSERARSMAEQTKRGHVYVISNIGSFGEQVYKIGMTRRLDPDDRVKELGDASVPFTFDVHAMIFTDNAPELEGQLHAAFSDRRMNLVNMRKEFFNVELREIREKVEELVPDAEFVESIEARQYNESLAILAQRNEHQPQDALSVYPEAI</sequence>
<name>A0A2A2F885_9GAMM</name>
<feature type="coiled-coil region" evidence="1">
    <location>
        <begin position="214"/>
        <end position="304"/>
    </location>
</feature>
<proteinExistence type="predicted"/>
<gene>
    <name evidence="4" type="ORF">CK501_06090</name>
</gene>
<evidence type="ECO:0000256" key="1">
    <source>
        <dbReference type="SAM" id="Coils"/>
    </source>
</evidence>
<comment type="caution">
    <text evidence="4">The sequence shown here is derived from an EMBL/GenBank/DDBJ whole genome shotgun (WGS) entry which is preliminary data.</text>
</comment>
<accession>A0A2A2F885</accession>
<protein>
    <submittedName>
        <fullName evidence="4">Chromosome partitioning protein ParA</fullName>
    </submittedName>
</protein>
<feature type="chain" id="PRO_5012832940" evidence="2">
    <location>
        <begin position="21"/>
        <end position="445"/>
    </location>
</feature>
<keyword evidence="2" id="KW-0732">Signal</keyword>
<evidence type="ECO:0000256" key="2">
    <source>
        <dbReference type="SAM" id="SignalP"/>
    </source>
</evidence>